<dbReference type="AlphaFoldDB" id="A0A371GT54"/>
<protein>
    <submittedName>
        <fullName evidence="1">Uncharacterized protein</fullName>
    </submittedName>
</protein>
<comment type="caution">
    <text evidence="1">The sequence shown here is derived from an EMBL/GenBank/DDBJ whole genome shotgun (WGS) entry which is preliminary data.</text>
</comment>
<name>A0A371GT54_MUCPR</name>
<gene>
    <name evidence="1" type="ORF">CR513_23968</name>
</gene>
<proteinExistence type="predicted"/>
<accession>A0A371GT54</accession>
<dbReference type="Proteomes" id="UP000257109">
    <property type="component" value="Unassembled WGS sequence"/>
</dbReference>
<evidence type="ECO:0000313" key="1">
    <source>
        <dbReference type="EMBL" id="RDX93732.1"/>
    </source>
</evidence>
<sequence>MSRYAFHLDICVVSCSSKKQSIVALLIAKVAIRITLSLDNFGFTDRSLLWSNSFSPRHAFTYFQDGSLSNPLKILEVIHQKQNTPIEIFVTKFAIALSKNPIFQEQSKHIDI</sequence>
<organism evidence="1 2">
    <name type="scientific">Mucuna pruriens</name>
    <name type="common">Velvet bean</name>
    <name type="synonym">Dolichos pruriens</name>
    <dbReference type="NCBI Taxonomy" id="157652"/>
    <lineage>
        <taxon>Eukaryota</taxon>
        <taxon>Viridiplantae</taxon>
        <taxon>Streptophyta</taxon>
        <taxon>Embryophyta</taxon>
        <taxon>Tracheophyta</taxon>
        <taxon>Spermatophyta</taxon>
        <taxon>Magnoliopsida</taxon>
        <taxon>eudicotyledons</taxon>
        <taxon>Gunneridae</taxon>
        <taxon>Pentapetalae</taxon>
        <taxon>rosids</taxon>
        <taxon>fabids</taxon>
        <taxon>Fabales</taxon>
        <taxon>Fabaceae</taxon>
        <taxon>Papilionoideae</taxon>
        <taxon>50 kb inversion clade</taxon>
        <taxon>NPAAA clade</taxon>
        <taxon>indigoferoid/millettioid clade</taxon>
        <taxon>Phaseoleae</taxon>
        <taxon>Mucuna</taxon>
    </lineage>
</organism>
<dbReference type="EMBL" id="QJKJ01004541">
    <property type="protein sequence ID" value="RDX93732.1"/>
    <property type="molecule type" value="Genomic_DNA"/>
</dbReference>
<evidence type="ECO:0000313" key="2">
    <source>
        <dbReference type="Proteomes" id="UP000257109"/>
    </source>
</evidence>
<reference evidence="1" key="1">
    <citation type="submission" date="2018-05" db="EMBL/GenBank/DDBJ databases">
        <title>Draft genome of Mucuna pruriens seed.</title>
        <authorList>
            <person name="Nnadi N.E."/>
            <person name="Vos R."/>
            <person name="Hasami M.H."/>
            <person name="Devisetty U.K."/>
            <person name="Aguiy J.C."/>
        </authorList>
    </citation>
    <scope>NUCLEOTIDE SEQUENCE [LARGE SCALE GENOMIC DNA]</scope>
    <source>
        <strain evidence="1">JCA_2017</strain>
    </source>
</reference>
<keyword evidence="2" id="KW-1185">Reference proteome</keyword>
<feature type="non-terminal residue" evidence="1">
    <location>
        <position position="1"/>
    </location>
</feature>